<name>L7CQD2_RHOBT</name>
<evidence type="ECO:0000313" key="4">
    <source>
        <dbReference type="EMBL" id="ELP35862.1"/>
    </source>
</evidence>
<dbReference type="AlphaFoldDB" id="L7CQD2"/>
<dbReference type="Proteomes" id="UP000010959">
    <property type="component" value="Unassembled WGS sequence"/>
</dbReference>
<gene>
    <name evidence="4" type="ORF">RBSWK_00269</name>
</gene>
<proteinExistence type="predicted"/>
<evidence type="ECO:0000259" key="3">
    <source>
        <dbReference type="Pfam" id="PF23771"/>
    </source>
</evidence>
<dbReference type="InterPro" id="IPR024498">
    <property type="entry name" value="DUF2786"/>
</dbReference>
<accession>L7CQD2</accession>
<comment type="caution">
    <text evidence="4">The sequence shown here is derived from an EMBL/GenBank/DDBJ whole genome shotgun (WGS) entry which is preliminary data.</text>
</comment>
<dbReference type="PATRIC" id="fig|993516.3.peg.292"/>
<protein>
    <submittedName>
        <fullName evidence="4">Uncharacterized protein</fullName>
    </submittedName>
</protein>
<feature type="region of interest" description="Disordered" evidence="1">
    <location>
        <begin position="374"/>
        <end position="410"/>
    </location>
</feature>
<feature type="compositionally biased region" description="Basic and acidic residues" evidence="1">
    <location>
        <begin position="375"/>
        <end position="384"/>
    </location>
</feature>
<reference evidence="4 5" key="1">
    <citation type="journal article" date="2013" name="Mar. Genomics">
        <title>Expression of sulfatases in Rhodopirellula baltica and the diversity of sulfatases in the genus Rhodopirellula.</title>
        <authorList>
            <person name="Wegner C.E."/>
            <person name="Richter-Heitmann T."/>
            <person name="Klindworth A."/>
            <person name="Klockow C."/>
            <person name="Richter M."/>
            <person name="Achstetter T."/>
            <person name="Glockner F.O."/>
            <person name="Harder J."/>
        </authorList>
    </citation>
    <scope>NUCLEOTIDE SEQUENCE [LARGE SCALE GENOMIC DNA]</scope>
    <source>
        <strain evidence="4 5">SWK14</strain>
    </source>
</reference>
<dbReference type="Pfam" id="PF10979">
    <property type="entry name" value="DUF2786"/>
    <property type="match status" value="1"/>
</dbReference>
<feature type="domain" description="DUF2786" evidence="2">
    <location>
        <begin position="175"/>
        <end position="215"/>
    </location>
</feature>
<organism evidence="4 5">
    <name type="scientific">Rhodopirellula baltica SWK14</name>
    <dbReference type="NCBI Taxonomy" id="993516"/>
    <lineage>
        <taxon>Bacteria</taxon>
        <taxon>Pseudomonadati</taxon>
        <taxon>Planctomycetota</taxon>
        <taxon>Planctomycetia</taxon>
        <taxon>Pirellulales</taxon>
        <taxon>Pirellulaceae</taxon>
        <taxon>Rhodopirellula</taxon>
    </lineage>
</organism>
<feature type="domain" description="DUF7168" evidence="3">
    <location>
        <begin position="238"/>
        <end position="339"/>
    </location>
</feature>
<dbReference type="Pfam" id="PF23771">
    <property type="entry name" value="DUF7168"/>
    <property type="match status" value="1"/>
</dbReference>
<evidence type="ECO:0000259" key="2">
    <source>
        <dbReference type="Pfam" id="PF10979"/>
    </source>
</evidence>
<dbReference type="InterPro" id="IPR055592">
    <property type="entry name" value="DUF7168"/>
</dbReference>
<evidence type="ECO:0000313" key="5">
    <source>
        <dbReference type="Proteomes" id="UP000010959"/>
    </source>
</evidence>
<sequence length="410" mass="45907">MTRVLFEYFRDTAMEFIWNDGGRSSAGFVGLAGDCVTRAIAIATGTSYRDVYQSLGKSANKTVRNGVCSSVGDEYLRANQWRRHHGNGLSFHAEHLPRGVVVAHLEKHNTRRGGHFCCLIDHEIHDTWNPMDDDDYAIVNYWTFAGAPSDSTLPAIGPQRPQNSEQLLTQNEFEKILRRLRALDTTASNHASTEGEKRNALRMMQSLMLRHNLSREDITEDDNIESVSYTRMACPVNGRRACAWEKSLAAYVSEEIFPMVQWYYGRKQNRTLFWFYGPVDDVKNCILLYRELLLTIATAAQLQYGGHSRGSGASYAEGYVGGMPKQVSQTPNAMAEDQAFSQSALIHARTLAVKQAALDWLKLECGISLVMSRGSGRDQHDPDAANRGQRHGSKHDLSTVTGRKRIGNSK</sequence>
<dbReference type="EMBL" id="AMWG01000006">
    <property type="protein sequence ID" value="ELP35862.1"/>
    <property type="molecule type" value="Genomic_DNA"/>
</dbReference>
<evidence type="ECO:0000256" key="1">
    <source>
        <dbReference type="SAM" id="MobiDB-lite"/>
    </source>
</evidence>